<keyword evidence="2" id="KW-0282">Flagellum</keyword>
<keyword evidence="2" id="KW-0969">Cilium</keyword>
<evidence type="ECO:0000313" key="2">
    <source>
        <dbReference type="EMBL" id="MCK6258681.1"/>
    </source>
</evidence>
<dbReference type="EMBL" id="JAIWJX010000002">
    <property type="protein sequence ID" value="MCK6258681.1"/>
    <property type="molecule type" value="Genomic_DNA"/>
</dbReference>
<dbReference type="RefSeq" id="WP_248253931.1">
    <property type="nucleotide sequence ID" value="NZ_JAIWJX010000002.1"/>
</dbReference>
<dbReference type="AlphaFoldDB" id="A0A9X1XDF7"/>
<dbReference type="Proteomes" id="UP001139011">
    <property type="component" value="Unassembled WGS sequence"/>
</dbReference>
<evidence type="ECO:0000313" key="3">
    <source>
        <dbReference type="Proteomes" id="UP001139011"/>
    </source>
</evidence>
<dbReference type="Gene3D" id="1.20.58.300">
    <property type="entry name" value="FlgN-like"/>
    <property type="match status" value="1"/>
</dbReference>
<dbReference type="SUPFAM" id="SSF140566">
    <property type="entry name" value="FlgN-like"/>
    <property type="match status" value="1"/>
</dbReference>
<protein>
    <submittedName>
        <fullName evidence="2">Flagellar protein FlgN</fullName>
    </submittedName>
</protein>
<organism evidence="2 3">
    <name type="scientific">Fictibacillus marinisediminis</name>
    <dbReference type="NCBI Taxonomy" id="2878389"/>
    <lineage>
        <taxon>Bacteria</taxon>
        <taxon>Bacillati</taxon>
        <taxon>Bacillota</taxon>
        <taxon>Bacilli</taxon>
        <taxon>Bacillales</taxon>
        <taxon>Fictibacillaceae</taxon>
        <taxon>Fictibacillus</taxon>
    </lineage>
</organism>
<evidence type="ECO:0000256" key="1">
    <source>
        <dbReference type="ARBA" id="ARBA00022795"/>
    </source>
</evidence>
<dbReference type="InterPro" id="IPR007809">
    <property type="entry name" value="FlgN-like"/>
</dbReference>
<sequence>MALKDMKSLLNELLHVHRELNSIAEQKTAILKTGDVKALDALMLKENEHVKTLMELEEVRNGTSTLTMSELIEQAVPSEKEQLEALQYELSKEYMLLKERNELNQQLIHQSLQFVNMSLNMFMPEPEKVTYSRPQAKEYAGAGSFSLFDSKA</sequence>
<keyword evidence="3" id="KW-1185">Reference proteome</keyword>
<name>A0A9X1XDF7_9BACL</name>
<keyword evidence="2" id="KW-0966">Cell projection</keyword>
<proteinExistence type="predicted"/>
<keyword evidence="1" id="KW-1005">Bacterial flagellum biogenesis</keyword>
<gene>
    <name evidence="2" type="ORF">LCY76_19115</name>
</gene>
<comment type="caution">
    <text evidence="2">The sequence shown here is derived from an EMBL/GenBank/DDBJ whole genome shotgun (WGS) entry which is preliminary data.</text>
</comment>
<dbReference type="InterPro" id="IPR036679">
    <property type="entry name" value="FlgN-like_sf"/>
</dbReference>
<dbReference type="Pfam" id="PF05130">
    <property type="entry name" value="FlgN"/>
    <property type="match status" value="1"/>
</dbReference>
<accession>A0A9X1XDF7</accession>
<reference evidence="2" key="1">
    <citation type="submission" date="2021-09" db="EMBL/GenBank/DDBJ databases">
        <title>Genome analysis of Fictibacillus sp. KIGAM418 isolated from marine sediment.</title>
        <authorList>
            <person name="Seo M.-J."/>
            <person name="Cho E.-S."/>
            <person name="Hwang C.Y."/>
        </authorList>
    </citation>
    <scope>NUCLEOTIDE SEQUENCE</scope>
    <source>
        <strain evidence="2">KIGAM418</strain>
    </source>
</reference>
<dbReference type="GO" id="GO:0044780">
    <property type="term" value="P:bacterial-type flagellum assembly"/>
    <property type="evidence" value="ECO:0007669"/>
    <property type="project" value="InterPro"/>
</dbReference>